<sequence length="206" mass="22781">MAGEVEERILDAATSMFLEYGFAGASLERIAEKASASKATVYSRYAGKEALFADVVRRSVERSMRIIQESPQFDSLLERLTYATRALVTRLLSDEVIGLIRMVVADAPRFPLLAQLAHERGRLRSIEAVTAVITEHSGQPRDARTRAAVKRNARILATQMLDAIVAPLMMRAMLGQDLEALRGEIRSHINQTLAIFVAANALEPFL</sequence>
<keyword evidence="3" id="KW-0804">Transcription</keyword>
<accession>A0A7Y9WM65</accession>
<dbReference type="InterPro" id="IPR009057">
    <property type="entry name" value="Homeodomain-like_sf"/>
</dbReference>
<evidence type="ECO:0000313" key="9">
    <source>
        <dbReference type="Proteomes" id="UP000572540"/>
    </source>
</evidence>
<reference evidence="8 9" key="1">
    <citation type="submission" date="2020-07" db="EMBL/GenBank/DDBJ databases">
        <title>Exploring microbial biodiversity for novel pathways involved in the catabolism of aromatic compounds derived from lignin.</title>
        <authorList>
            <person name="Elkins J."/>
        </authorList>
    </citation>
    <scope>NUCLEOTIDE SEQUENCE [LARGE SCALE GENOMIC DNA]</scope>
    <source>
        <strain evidence="6 9">H2C3B</strain>
        <strain evidence="7 8">H2C3C</strain>
    </source>
</reference>
<keyword evidence="1" id="KW-0805">Transcription regulation</keyword>
<dbReference type="RefSeq" id="WP_051980587.1">
    <property type="nucleotide sequence ID" value="NZ_CP099394.1"/>
</dbReference>
<dbReference type="InterPro" id="IPR050109">
    <property type="entry name" value="HTH-type_TetR-like_transc_reg"/>
</dbReference>
<dbReference type="Gene3D" id="1.10.10.60">
    <property type="entry name" value="Homeodomain-like"/>
    <property type="match status" value="1"/>
</dbReference>
<dbReference type="Proteomes" id="UP000572540">
    <property type="component" value="Unassembled WGS sequence"/>
</dbReference>
<dbReference type="Proteomes" id="UP000540929">
    <property type="component" value="Unassembled WGS sequence"/>
</dbReference>
<dbReference type="GO" id="GO:0003700">
    <property type="term" value="F:DNA-binding transcription factor activity"/>
    <property type="evidence" value="ECO:0007669"/>
    <property type="project" value="TreeGrafter"/>
</dbReference>
<dbReference type="EMBL" id="JACCAU010000001">
    <property type="protein sequence ID" value="NYH18556.1"/>
    <property type="molecule type" value="Genomic_DNA"/>
</dbReference>
<evidence type="ECO:0000256" key="2">
    <source>
        <dbReference type="ARBA" id="ARBA00023125"/>
    </source>
</evidence>
<feature type="DNA-binding region" description="H-T-H motif" evidence="4">
    <location>
        <begin position="26"/>
        <end position="45"/>
    </location>
</feature>
<dbReference type="Pfam" id="PF00440">
    <property type="entry name" value="TetR_N"/>
    <property type="match status" value="1"/>
</dbReference>
<dbReference type="Gene3D" id="1.10.357.10">
    <property type="entry name" value="Tetracycline Repressor, domain 2"/>
    <property type="match status" value="1"/>
</dbReference>
<dbReference type="FunFam" id="1.10.10.60:FF:000141">
    <property type="entry name" value="TetR family transcriptional regulator"/>
    <property type="match status" value="1"/>
</dbReference>
<evidence type="ECO:0000313" key="8">
    <source>
        <dbReference type="Proteomes" id="UP000540929"/>
    </source>
</evidence>
<evidence type="ECO:0000256" key="1">
    <source>
        <dbReference type="ARBA" id="ARBA00023015"/>
    </source>
</evidence>
<evidence type="ECO:0000256" key="3">
    <source>
        <dbReference type="ARBA" id="ARBA00023163"/>
    </source>
</evidence>
<gene>
    <name evidence="7" type="ORF">GGD40_001822</name>
    <name evidence="6" type="ORF">GGD41_005784</name>
</gene>
<dbReference type="SUPFAM" id="SSF46689">
    <property type="entry name" value="Homeodomain-like"/>
    <property type="match status" value="1"/>
</dbReference>
<dbReference type="PROSITE" id="PS50977">
    <property type="entry name" value="HTH_TETR_2"/>
    <property type="match status" value="1"/>
</dbReference>
<dbReference type="AlphaFoldDB" id="A0A7Y9WM65"/>
<evidence type="ECO:0000259" key="5">
    <source>
        <dbReference type="PROSITE" id="PS50977"/>
    </source>
</evidence>
<dbReference type="InterPro" id="IPR001647">
    <property type="entry name" value="HTH_TetR"/>
</dbReference>
<dbReference type="PANTHER" id="PTHR30055">
    <property type="entry name" value="HTH-TYPE TRANSCRIPTIONAL REGULATOR RUTR"/>
    <property type="match status" value="1"/>
</dbReference>
<evidence type="ECO:0000313" key="7">
    <source>
        <dbReference type="EMBL" id="NYH22343.1"/>
    </source>
</evidence>
<dbReference type="PRINTS" id="PR00455">
    <property type="entry name" value="HTHTETR"/>
</dbReference>
<evidence type="ECO:0000256" key="4">
    <source>
        <dbReference type="PROSITE-ProRule" id="PRU00335"/>
    </source>
</evidence>
<protein>
    <submittedName>
        <fullName evidence="7">AcrR family transcriptional regulator</fullName>
    </submittedName>
</protein>
<keyword evidence="8" id="KW-1185">Reference proteome</keyword>
<dbReference type="GO" id="GO:0000976">
    <property type="term" value="F:transcription cis-regulatory region binding"/>
    <property type="evidence" value="ECO:0007669"/>
    <property type="project" value="TreeGrafter"/>
</dbReference>
<proteinExistence type="predicted"/>
<feature type="domain" description="HTH tetR-type" evidence="5">
    <location>
        <begin position="3"/>
        <end position="63"/>
    </location>
</feature>
<organism evidence="7 8">
    <name type="scientific">Paraburkholderia bryophila</name>
    <dbReference type="NCBI Taxonomy" id="420952"/>
    <lineage>
        <taxon>Bacteria</taxon>
        <taxon>Pseudomonadati</taxon>
        <taxon>Pseudomonadota</taxon>
        <taxon>Betaproteobacteria</taxon>
        <taxon>Burkholderiales</taxon>
        <taxon>Burkholderiaceae</taxon>
        <taxon>Paraburkholderia</taxon>
    </lineage>
</organism>
<comment type="caution">
    <text evidence="7">The sequence shown here is derived from an EMBL/GenBank/DDBJ whole genome shotgun (WGS) entry which is preliminary data.</text>
</comment>
<dbReference type="EMBL" id="JACCAS010000001">
    <property type="protein sequence ID" value="NYH22343.1"/>
    <property type="molecule type" value="Genomic_DNA"/>
</dbReference>
<keyword evidence="2 4" id="KW-0238">DNA-binding</keyword>
<dbReference type="InterPro" id="IPR039536">
    <property type="entry name" value="TetR_C_Proteobacteria"/>
</dbReference>
<dbReference type="Pfam" id="PF14246">
    <property type="entry name" value="TetR_C_7"/>
    <property type="match status" value="1"/>
</dbReference>
<dbReference type="PANTHER" id="PTHR30055:SF146">
    <property type="entry name" value="HTH-TYPE TRANSCRIPTIONAL DUAL REGULATOR CECR"/>
    <property type="match status" value="1"/>
</dbReference>
<name>A0A7Y9WM65_9BURK</name>
<evidence type="ECO:0000313" key="6">
    <source>
        <dbReference type="EMBL" id="NYH18556.1"/>
    </source>
</evidence>